<keyword evidence="7" id="KW-0812">Transmembrane</keyword>
<name>W6MJ53_9ASCO</name>
<dbReference type="SUPFAM" id="SSF51905">
    <property type="entry name" value="FAD/NAD(P)-binding domain"/>
    <property type="match status" value="1"/>
</dbReference>
<reference evidence="9" key="2">
    <citation type="submission" date="2014-02" db="EMBL/GenBank/DDBJ databases">
        <title>Complete DNA sequence of /Kuraishia capsulata/ illustrates novel genomic features among budding yeasts (/Saccharomycotina/).</title>
        <authorList>
            <person name="Morales L."/>
            <person name="Noel B."/>
            <person name="Porcel B."/>
            <person name="Marcet-Houben M."/>
            <person name="Hullo M-F."/>
            <person name="Sacerdot C."/>
            <person name="Tekaia F."/>
            <person name="Leh-Louis V."/>
            <person name="Despons L."/>
            <person name="Khanna V."/>
            <person name="Aury J-M."/>
            <person name="Barbe V."/>
            <person name="Couloux A."/>
            <person name="Labadie K."/>
            <person name="Pelletier E."/>
            <person name="Souciet J-L."/>
            <person name="Boekhout T."/>
            <person name="Gabaldon T."/>
            <person name="Wincker P."/>
            <person name="Dujon B."/>
        </authorList>
    </citation>
    <scope>NUCLEOTIDE SEQUENCE</scope>
    <source>
        <strain evidence="9">CBS 1993</strain>
    </source>
</reference>
<dbReference type="Pfam" id="PF01494">
    <property type="entry name" value="FAD_binding_3"/>
    <property type="match status" value="1"/>
</dbReference>
<evidence type="ECO:0000256" key="5">
    <source>
        <dbReference type="ARBA" id="ARBA00023033"/>
    </source>
</evidence>
<dbReference type="PRINTS" id="PR00420">
    <property type="entry name" value="RNGMNOXGNASE"/>
</dbReference>
<evidence type="ECO:0000256" key="4">
    <source>
        <dbReference type="ARBA" id="ARBA00023002"/>
    </source>
</evidence>
<evidence type="ECO:0000313" key="10">
    <source>
        <dbReference type="Proteomes" id="UP000019384"/>
    </source>
</evidence>
<keyword evidence="10" id="KW-1185">Reference proteome</keyword>
<dbReference type="OrthoDB" id="9993796at2759"/>
<dbReference type="InterPro" id="IPR002938">
    <property type="entry name" value="FAD-bd"/>
</dbReference>
<accession>W6MJ53</accession>
<feature type="transmembrane region" description="Helical" evidence="7">
    <location>
        <begin position="18"/>
        <end position="36"/>
    </location>
</feature>
<evidence type="ECO:0000256" key="6">
    <source>
        <dbReference type="SAM" id="MobiDB-lite"/>
    </source>
</evidence>
<reference evidence="9" key="1">
    <citation type="submission" date="2013-12" db="EMBL/GenBank/DDBJ databases">
        <authorList>
            <person name="Genoscope - CEA"/>
        </authorList>
    </citation>
    <scope>NUCLEOTIDE SEQUENCE</scope>
    <source>
        <strain evidence="9">CBS 1993</strain>
    </source>
</reference>
<proteinExistence type="inferred from homology"/>
<dbReference type="Gene3D" id="3.50.50.60">
    <property type="entry name" value="FAD/NAD(P)-binding domain"/>
    <property type="match status" value="1"/>
</dbReference>
<dbReference type="STRING" id="1382522.W6MJ53"/>
<sequence>MTTTKENQKSNSTMGKKLNIIICGGGLGGLACAIGLKRKGHTVTILEGSHTLSEVGAGIQMPPNCVRILEGYGIADKFKDAITIPKNIVLRRYSNGKPLSTTPLDPLMSDSYGFPYWLIHRADYQRILWETAVELGIKYQIDSRVDYVDDDTNTVYLVTGEAYHADVIVGADGIRSRVRDTAVITEEVILPIASPQCAYRATVPREVMLSDPKIAHLMTDVNANNWIGYRRHIMAYPMKNGEMYNLVMAHPGQAPIGTWNMPGNVDELKEHYKSFDPVIRQVLTHVTHCLEWVLADLPPLPRWVSPKGRVVLIGDAAHAMLPFLSQGAAQAVEDGCTLAEELDSVNSLDDLPEALRKFERKRKRRAEIVQLGGRKNQHIWHLPDGEEQEERDRLMKEKDSENPDQWSDVKFQRWLFGWNAFDSTF</sequence>
<dbReference type="SUPFAM" id="SSF54373">
    <property type="entry name" value="FAD-linked reductases, C-terminal domain"/>
    <property type="match status" value="1"/>
</dbReference>
<dbReference type="InterPro" id="IPR036188">
    <property type="entry name" value="FAD/NAD-bd_sf"/>
</dbReference>
<dbReference type="PANTHER" id="PTHR13789:SF147">
    <property type="entry name" value="PUTATIVE (AFU_ORTHOLOGUE AFUA_2G01950)-RELATED"/>
    <property type="match status" value="1"/>
</dbReference>
<dbReference type="AlphaFoldDB" id="W6MJ53"/>
<evidence type="ECO:0000256" key="3">
    <source>
        <dbReference type="ARBA" id="ARBA00022827"/>
    </source>
</evidence>
<comment type="similarity">
    <text evidence="1">Belongs to the paxM FAD-dependent monooxygenase family.</text>
</comment>
<keyword evidence="5" id="KW-0503">Monooxygenase</keyword>
<dbReference type="GO" id="GO:0071949">
    <property type="term" value="F:FAD binding"/>
    <property type="evidence" value="ECO:0007669"/>
    <property type="project" value="InterPro"/>
</dbReference>
<evidence type="ECO:0000313" key="9">
    <source>
        <dbReference type="EMBL" id="CDK26261.1"/>
    </source>
</evidence>
<feature type="domain" description="FAD-binding" evidence="8">
    <location>
        <begin position="19"/>
        <end position="367"/>
    </location>
</feature>
<dbReference type="EMBL" id="HG793126">
    <property type="protein sequence ID" value="CDK26261.1"/>
    <property type="molecule type" value="Genomic_DNA"/>
</dbReference>
<dbReference type="Proteomes" id="UP000019384">
    <property type="component" value="Unassembled WGS sequence"/>
</dbReference>
<protein>
    <recommendedName>
        <fullName evidence="8">FAD-binding domain-containing protein</fullName>
    </recommendedName>
</protein>
<evidence type="ECO:0000259" key="8">
    <source>
        <dbReference type="Pfam" id="PF01494"/>
    </source>
</evidence>
<dbReference type="PANTHER" id="PTHR13789">
    <property type="entry name" value="MONOOXYGENASE"/>
    <property type="match status" value="1"/>
</dbReference>
<dbReference type="RefSeq" id="XP_022458267.1">
    <property type="nucleotide sequence ID" value="XM_022604491.1"/>
</dbReference>
<feature type="region of interest" description="Disordered" evidence="6">
    <location>
        <begin position="383"/>
        <end position="404"/>
    </location>
</feature>
<dbReference type="HOGENOM" id="CLU_009665_19_3_1"/>
<dbReference type="InterPro" id="IPR050493">
    <property type="entry name" value="FAD-dep_Monooxygenase_BioMet"/>
</dbReference>
<dbReference type="FunFam" id="3.50.50.60:FF:000115">
    <property type="entry name" value="Salicylate hydroxylase, putative"/>
    <property type="match status" value="1"/>
</dbReference>
<evidence type="ECO:0000256" key="1">
    <source>
        <dbReference type="ARBA" id="ARBA00007992"/>
    </source>
</evidence>
<evidence type="ECO:0000256" key="2">
    <source>
        <dbReference type="ARBA" id="ARBA00022630"/>
    </source>
</evidence>
<keyword evidence="4" id="KW-0560">Oxidoreductase</keyword>
<dbReference type="GO" id="GO:0004497">
    <property type="term" value="F:monooxygenase activity"/>
    <property type="evidence" value="ECO:0007669"/>
    <property type="project" value="UniProtKB-KW"/>
</dbReference>
<evidence type="ECO:0000256" key="7">
    <source>
        <dbReference type="SAM" id="Phobius"/>
    </source>
</evidence>
<gene>
    <name evidence="9" type="ORF">KUCA_T00002232001</name>
</gene>
<keyword evidence="7" id="KW-0472">Membrane</keyword>
<keyword evidence="3" id="KW-0274">FAD</keyword>
<feature type="compositionally biased region" description="Basic and acidic residues" evidence="6">
    <location>
        <begin position="390"/>
        <end position="401"/>
    </location>
</feature>
<dbReference type="PROSITE" id="PS51257">
    <property type="entry name" value="PROKAR_LIPOPROTEIN"/>
    <property type="match status" value="1"/>
</dbReference>
<organism evidence="9 10">
    <name type="scientific">Kuraishia capsulata CBS 1993</name>
    <dbReference type="NCBI Taxonomy" id="1382522"/>
    <lineage>
        <taxon>Eukaryota</taxon>
        <taxon>Fungi</taxon>
        <taxon>Dikarya</taxon>
        <taxon>Ascomycota</taxon>
        <taxon>Saccharomycotina</taxon>
        <taxon>Pichiomycetes</taxon>
        <taxon>Pichiales</taxon>
        <taxon>Pichiaceae</taxon>
        <taxon>Kuraishia</taxon>
    </lineage>
</organism>
<dbReference type="GeneID" id="34519655"/>
<keyword evidence="2" id="KW-0285">Flavoprotein</keyword>
<keyword evidence="7" id="KW-1133">Transmembrane helix</keyword>